<dbReference type="EMBL" id="AP022314">
    <property type="protein sequence ID" value="BBU21560.1"/>
    <property type="molecule type" value="Genomic_DNA"/>
</dbReference>
<name>A0AAD1GZB2_MYCXE</name>
<evidence type="ECO:0000259" key="3">
    <source>
        <dbReference type="Pfam" id="PF12484"/>
    </source>
</evidence>
<evidence type="ECO:0000313" key="5">
    <source>
        <dbReference type="Proteomes" id="UP000464624"/>
    </source>
</evidence>
<proteinExistence type="inferred from homology"/>
<dbReference type="PANTHER" id="PTHR46766:SF1">
    <property type="entry name" value="GLUTAMINE-RICH PROTEIN 2"/>
    <property type="match status" value="1"/>
</dbReference>
<evidence type="ECO:0000313" key="4">
    <source>
        <dbReference type="EMBL" id="BBU21560.1"/>
    </source>
</evidence>
<dbReference type="AlphaFoldDB" id="A0AAD1GZB2"/>
<dbReference type="Pfam" id="PF00823">
    <property type="entry name" value="PPE"/>
    <property type="match status" value="1"/>
</dbReference>
<evidence type="ECO:0000256" key="1">
    <source>
        <dbReference type="ARBA" id="ARBA00010652"/>
    </source>
</evidence>
<accession>A0AAD1GZB2</accession>
<evidence type="ECO:0008006" key="6">
    <source>
        <dbReference type="Google" id="ProtNLM"/>
    </source>
</evidence>
<feature type="domain" description="PPE family C-terminal" evidence="3">
    <location>
        <begin position="371"/>
        <end position="453"/>
    </location>
</feature>
<dbReference type="KEGG" id="mxe:MYXE_13490"/>
<feature type="domain" description="PPE" evidence="2">
    <location>
        <begin position="2"/>
        <end position="164"/>
    </location>
</feature>
<evidence type="ECO:0000259" key="2">
    <source>
        <dbReference type="Pfam" id="PF00823"/>
    </source>
</evidence>
<dbReference type="Gene3D" id="1.20.1260.20">
    <property type="entry name" value="PPE superfamily"/>
    <property type="match status" value="1"/>
</dbReference>
<dbReference type="SUPFAM" id="SSF140459">
    <property type="entry name" value="PE/PPE dimer-like"/>
    <property type="match status" value="1"/>
</dbReference>
<dbReference type="GO" id="GO:0052572">
    <property type="term" value="P:response to host immune response"/>
    <property type="evidence" value="ECO:0007669"/>
    <property type="project" value="TreeGrafter"/>
</dbReference>
<dbReference type="FunFam" id="1.20.1260.20:FF:000001">
    <property type="entry name" value="PPE family protein PPE41"/>
    <property type="match status" value="1"/>
</dbReference>
<dbReference type="Pfam" id="PF12484">
    <property type="entry name" value="PPE-SVP"/>
    <property type="match status" value="1"/>
</dbReference>
<dbReference type="InterPro" id="IPR023076">
    <property type="entry name" value="HMG_CoA_Rdtase_CS"/>
</dbReference>
<dbReference type="GO" id="GO:0004420">
    <property type="term" value="F:hydroxymethylglutaryl-CoA reductase (NADPH) activity"/>
    <property type="evidence" value="ECO:0007669"/>
    <property type="project" value="InterPro"/>
</dbReference>
<dbReference type="PANTHER" id="PTHR46766">
    <property type="entry name" value="GLUTAMINE-RICH PROTEIN 2"/>
    <property type="match status" value="1"/>
</dbReference>
<organism evidence="4 5">
    <name type="scientific">Mycobacterium xenopi</name>
    <dbReference type="NCBI Taxonomy" id="1789"/>
    <lineage>
        <taxon>Bacteria</taxon>
        <taxon>Bacillati</taxon>
        <taxon>Actinomycetota</taxon>
        <taxon>Actinomycetes</taxon>
        <taxon>Mycobacteriales</taxon>
        <taxon>Mycobacteriaceae</taxon>
        <taxon>Mycobacterium</taxon>
    </lineage>
</organism>
<dbReference type="RefSeq" id="WP_085194339.1">
    <property type="nucleotide sequence ID" value="NZ_AP022314.1"/>
</dbReference>
<dbReference type="InterPro" id="IPR000030">
    <property type="entry name" value="PPE_dom"/>
</dbReference>
<protein>
    <recommendedName>
        <fullName evidence="6">PPE family protein</fullName>
    </recommendedName>
</protein>
<sequence length="458" mass="43405">MDFGALPPEINSARMYAGPGAGPMLTAAAAWDGLAADLYATADSYQSVITGLTAGSWQGPASSAMAAAAAPYVTWMTATAAQCEQVANQARAAASAFEAAFAMTVPPPLIAANRAQLAALVATNFLGQNTAAIAATEAQYGEMWAQDAAAMYGYAGSSAAAATLAPFTPPQQNTNPSGPVAQAAAVAHAAGDSAATHVRTAMSPLSMMPQALHALASPSSSSPGLSQLAMGEAASMTTSGASAPASALAGLTGASGKGAVKGAGNGATFGANALAGLQSSMGADELGLIEDTVGLEIDAAAAGGLDGGGVGLDLIGVGIDFLGADELTESGGLGPLGALPPGSLGGLGGGTGLAPGAGLGGLGGLGGAGASASVGQAGSVGVLSVPQGWGDALSAGTMSQASAMPLPGSGLGSVAGASAGATGAPKMPVANLSGREFEGAIQQIGLRPKVIARSPMVG</sequence>
<dbReference type="PROSITE" id="PS00318">
    <property type="entry name" value="HMG_COA_REDUCTASE_2"/>
    <property type="match status" value="1"/>
</dbReference>
<comment type="similarity">
    <text evidence="1">Belongs to the mycobacterial PPE family.</text>
</comment>
<gene>
    <name evidence="4" type="ORF">MYXE_13490</name>
</gene>
<dbReference type="Proteomes" id="UP000464624">
    <property type="component" value="Chromosome"/>
</dbReference>
<dbReference type="InterPro" id="IPR038332">
    <property type="entry name" value="PPE_sf"/>
</dbReference>
<dbReference type="InterPro" id="IPR022171">
    <property type="entry name" value="PPE_C"/>
</dbReference>
<reference evidence="4 5" key="1">
    <citation type="submission" date="2019-12" db="EMBL/GenBank/DDBJ databases">
        <title>Complete genome sequence of Mycolicibacterium xenopi str. JCM15661T.</title>
        <authorList>
            <person name="Yoshida M."/>
            <person name="Fukano H."/>
            <person name="Asakura T."/>
            <person name="Hoshino Y."/>
        </authorList>
    </citation>
    <scope>NUCLEOTIDE SEQUENCE [LARGE SCALE GENOMIC DNA]</scope>
    <source>
        <strain evidence="4 5">JCM 15661T</strain>
    </source>
</reference>